<sequence length="141" mass="15215">MLILYAGSDRQMKLLRLLMIALLLQPCPVCWGHGLSGCDEAVSTAGEVCLAPASKCSCCVHTSKSAEIRSESSHDERHDCPCICHMADQVFAPNAPVVPLISVTPLPGIVVNHDQDGSRFTVLDSFSRDTSQTPLTLPLRL</sequence>
<evidence type="ECO:0000313" key="1">
    <source>
        <dbReference type="EMBL" id="QDU05358.1"/>
    </source>
</evidence>
<dbReference type="AlphaFoldDB" id="A0A517WJC1"/>
<proteinExistence type="predicted"/>
<dbReference type="EMBL" id="CP036347">
    <property type="protein sequence ID" value="QDU05358.1"/>
    <property type="molecule type" value="Genomic_DNA"/>
</dbReference>
<name>A0A517WJC1_9PLAN</name>
<evidence type="ECO:0000313" key="2">
    <source>
        <dbReference type="Proteomes" id="UP000320722"/>
    </source>
</evidence>
<protein>
    <submittedName>
        <fullName evidence="1">Uncharacterized protein</fullName>
    </submittedName>
</protein>
<reference evidence="1 2" key="1">
    <citation type="submission" date="2019-02" db="EMBL/GenBank/DDBJ databases">
        <title>Deep-cultivation of Planctomycetes and their phenomic and genomic characterization uncovers novel biology.</title>
        <authorList>
            <person name="Wiegand S."/>
            <person name="Jogler M."/>
            <person name="Boedeker C."/>
            <person name="Pinto D."/>
            <person name="Vollmers J."/>
            <person name="Rivas-Marin E."/>
            <person name="Kohn T."/>
            <person name="Peeters S.H."/>
            <person name="Heuer A."/>
            <person name="Rast P."/>
            <person name="Oberbeckmann S."/>
            <person name="Bunk B."/>
            <person name="Jeske O."/>
            <person name="Meyerdierks A."/>
            <person name="Storesund J.E."/>
            <person name="Kallscheuer N."/>
            <person name="Luecker S."/>
            <person name="Lage O.M."/>
            <person name="Pohl T."/>
            <person name="Merkel B.J."/>
            <person name="Hornburger P."/>
            <person name="Mueller R.-W."/>
            <person name="Bruemmer F."/>
            <person name="Labrenz M."/>
            <person name="Spormann A.M."/>
            <person name="Op den Camp H."/>
            <person name="Overmann J."/>
            <person name="Amann R."/>
            <person name="Jetten M.S.M."/>
            <person name="Mascher T."/>
            <person name="Medema M.H."/>
            <person name="Devos D.P."/>
            <person name="Kaster A.-K."/>
            <person name="Ovreas L."/>
            <person name="Rohde M."/>
            <person name="Galperin M.Y."/>
            <person name="Jogler C."/>
        </authorList>
    </citation>
    <scope>NUCLEOTIDE SEQUENCE [LARGE SCALE GENOMIC DNA]</scope>
    <source>
        <strain evidence="1 2">V6</strain>
    </source>
</reference>
<accession>A0A517WJC1</accession>
<organism evidence="1 2">
    <name type="scientific">Gimesia chilikensis</name>
    <dbReference type="NCBI Taxonomy" id="2605989"/>
    <lineage>
        <taxon>Bacteria</taxon>
        <taxon>Pseudomonadati</taxon>
        <taxon>Planctomycetota</taxon>
        <taxon>Planctomycetia</taxon>
        <taxon>Planctomycetales</taxon>
        <taxon>Planctomycetaceae</taxon>
        <taxon>Gimesia</taxon>
    </lineage>
</organism>
<dbReference type="Proteomes" id="UP000320722">
    <property type="component" value="Chromosome"/>
</dbReference>
<gene>
    <name evidence="1" type="ORF">V6x_50940</name>
</gene>